<keyword evidence="2" id="KW-0288">FMN</keyword>
<evidence type="ECO:0000256" key="2">
    <source>
        <dbReference type="ARBA" id="ARBA00022643"/>
    </source>
</evidence>
<dbReference type="PANTHER" id="PTHR23026">
    <property type="entry name" value="NADPH NITROREDUCTASE"/>
    <property type="match status" value="1"/>
</dbReference>
<proteinExistence type="predicted"/>
<dbReference type="InterPro" id="IPR000415">
    <property type="entry name" value="Nitroreductase-like"/>
</dbReference>
<dbReference type="Gene3D" id="3.40.109.10">
    <property type="entry name" value="NADH Oxidase"/>
    <property type="match status" value="1"/>
</dbReference>
<sequence length="271" mass="30407">MRRKTSIVRAARSSRDKKLSEIGRDRERDGHHQAFSTVERTAVYRAIFERRDVRRNFLATPISDAVMMRLLTAAHHAGSVGFMQPWDFVVIRNRATKRAVKDLFVEANTAASARYAGAKGALYRQLKLEGIEEAPINLCITCSRRRGGANVLGRSTVRATDLYSTCCAVQNLWLAARAEGIGVGWVSILDHEKLKRVIGVPQSVTVLAYLCIGYVSKFEEQPDLQAAGWRSRIPIDQLIHQEAWGNRIQVKRGDGDAHHQGLYKNGRRGKN</sequence>
<dbReference type="SUPFAM" id="SSF55469">
    <property type="entry name" value="FMN-dependent nitroreductase-like"/>
    <property type="match status" value="1"/>
</dbReference>
<accession>A0A0S4LST6</accession>
<dbReference type="Pfam" id="PF00881">
    <property type="entry name" value="Nitroreductase"/>
    <property type="match status" value="1"/>
</dbReference>
<protein>
    <submittedName>
        <fullName evidence="6">Putative Cob(II)yrinic acid a,c-diamide reductase</fullName>
        <ecNumber evidence="6">1.16.8.1</ecNumber>
    </submittedName>
</protein>
<evidence type="ECO:0000313" key="7">
    <source>
        <dbReference type="Proteomes" id="UP000198736"/>
    </source>
</evidence>
<evidence type="ECO:0000256" key="4">
    <source>
        <dbReference type="SAM" id="MobiDB-lite"/>
    </source>
</evidence>
<dbReference type="EMBL" id="CZPZ01000033">
    <property type="protein sequence ID" value="CUS39035.1"/>
    <property type="molecule type" value="Genomic_DNA"/>
</dbReference>
<keyword evidence="7" id="KW-1185">Reference proteome</keyword>
<reference evidence="7" key="1">
    <citation type="submission" date="2015-10" db="EMBL/GenBank/DDBJ databases">
        <authorList>
            <person name="Luecker S."/>
            <person name="Luecker S."/>
        </authorList>
    </citation>
    <scope>NUCLEOTIDE SEQUENCE [LARGE SCALE GENOMIC DNA]</scope>
</reference>
<keyword evidence="3 6" id="KW-0560">Oxidoreductase</keyword>
<dbReference type="PANTHER" id="PTHR23026:SF90">
    <property type="entry name" value="IODOTYROSINE DEIODINASE 1"/>
    <property type="match status" value="1"/>
</dbReference>
<dbReference type="Proteomes" id="UP000198736">
    <property type="component" value="Unassembled WGS sequence"/>
</dbReference>
<evidence type="ECO:0000313" key="6">
    <source>
        <dbReference type="EMBL" id="CUS39035.1"/>
    </source>
</evidence>
<evidence type="ECO:0000259" key="5">
    <source>
        <dbReference type="Pfam" id="PF00881"/>
    </source>
</evidence>
<dbReference type="CDD" id="cd02145">
    <property type="entry name" value="BluB"/>
    <property type="match status" value="1"/>
</dbReference>
<dbReference type="STRING" id="1742973.COMA2_60115"/>
<dbReference type="InterPro" id="IPR012825">
    <property type="entry name" value="BluB"/>
</dbReference>
<dbReference type="InterPro" id="IPR050627">
    <property type="entry name" value="Nitroreductase/BluB"/>
</dbReference>
<dbReference type="InterPro" id="IPR029479">
    <property type="entry name" value="Nitroreductase"/>
</dbReference>
<feature type="domain" description="Nitroreductase" evidence="5">
    <location>
        <begin position="48"/>
        <end position="214"/>
    </location>
</feature>
<dbReference type="EC" id="1.16.8.1" evidence="6"/>
<dbReference type="NCBIfam" id="TIGR02476">
    <property type="entry name" value="BluB"/>
    <property type="match status" value="1"/>
</dbReference>
<name>A0A0S4LST6_9BACT</name>
<dbReference type="OrthoDB" id="9773807at2"/>
<evidence type="ECO:0000256" key="3">
    <source>
        <dbReference type="ARBA" id="ARBA00023002"/>
    </source>
</evidence>
<dbReference type="RefSeq" id="WP_090901181.1">
    <property type="nucleotide sequence ID" value="NZ_CZPZ01000033.1"/>
</dbReference>
<keyword evidence="1" id="KW-0285">Flavoprotein</keyword>
<evidence type="ECO:0000256" key="1">
    <source>
        <dbReference type="ARBA" id="ARBA00022630"/>
    </source>
</evidence>
<feature type="compositionally biased region" description="Basic and acidic residues" evidence="4">
    <location>
        <begin position="13"/>
        <end position="32"/>
    </location>
</feature>
<feature type="region of interest" description="Disordered" evidence="4">
    <location>
        <begin position="1"/>
        <end position="34"/>
    </location>
</feature>
<organism evidence="6 7">
    <name type="scientific">Candidatus Nitrospira nitrificans</name>
    <dbReference type="NCBI Taxonomy" id="1742973"/>
    <lineage>
        <taxon>Bacteria</taxon>
        <taxon>Pseudomonadati</taxon>
        <taxon>Nitrospirota</taxon>
        <taxon>Nitrospiria</taxon>
        <taxon>Nitrospirales</taxon>
        <taxon>Nitrospiraceae</taxon>
        <taxon>Nitrospira</taxon>
    </lineage>
</organism>
<dbReference type="GO" id="GO:0016491">
    <property type="term" value="F:oxidoreductase activity"/>
    <property type="evidence" value="ECO:0007669"/>
    <property type="project" value="UniProtKB-KW"/>
</dbReference>
<dbReference type="AlphaFoldDB" id="A0A0S4LST6"/>
<gene>
    <name evidence="6" type="ORF">COMA2_60115</name>
</gene>